<dbReference type="RefSeq" id="WP_108960689.1">
    <property type="nucleotide sequence ID" value="NZ_BFAZ01000009.1"/>
</dbReference>
<dbReference type="AlphaFoldDB" id="A0A2P2DGS3"/>
<name>A0A2P2DGS3_9LEPT</name>
<protein>
    <submittedName>
        <fullName evidence="2">Uncharacterized protein</fullName>
    </submittedName>
</protein>
<proteinExistence type="predicted"/>
<keyword evidence="1" id="KW-1133">Transmembrane helix</keyword>
<feature type="transmembrane region" description="Helical" evidence="1">
    <location>
        <begin position="12"/>
        <end position="31"/>
    </location>
</feature>
<accession>A0A2P2DGS3</accession>
<keyword evidence="1" id="KW-0472">Membrane</keyword>
<evidence type="ECO:0000313" key="3">
    <source>
        <dbReference type="Proteomes" id="UP000245206"/>
    </source>
</evidence>
<dbReference type="EMBL" id="BFAZ01000009">
    <property type="protein sequence ID" value="GBF43824.1"/>
    <property type="molecule type" value="Genomic_DNA"/>
</dbReference>
<gene>
    <name evidence="2" type="ORF">LPTSP2_31270</name>
</gene>
<sequence length="270" mass="31117">MFSWSHSKQTLKIVFVLIGISVSIGFIPSLFANPDQFDGDIYYIDTVGQNRPRPPQRPHPDLHVPSVPVKQDVTAFSNWPTDKTAYPYLQTTINFVEGHLSFKAFLSDSSEVSYSTRGEHIRYSKCFGDLCIIVSQKNLLGVSNSSTEWEKGHIFGEERYQVAMGHKAALVASDRKLYLYNSYTNHWETISLEQESLSAFANLYDKVTIITTRRIVVIDLPTEMQYEQNLLLRRISQFEMRDGFINFYAGSKLWMFRHQTEAFEEVDLTD</sequence>
<evidence type="ECO:0000313" key="2">
    <source>
        <dbReference type="EMBL" id="GBF43824.1"/>
    </source>
</evidence>
<keyword evidence="3" id="KW-1185">Reference proteome</keyword>
<organism evidence="2 3">
    <name type="scientific">Leptospira ellinghausenii</name>
    <dbReference type="NCBI Taxonomy" id="1917822"/>
    <lineage>
        <taxon>Bacteria</taxon>
        <taxon>Pseudomonadati</taxon>
        <taxon>Spirochaetota</taxon>
        <taxon>Spirochaetia</taxon>
        <taxon>Leptospirales</taxon>
        <taxon>Leptospiraceae</taxon>
        <taxon>Leptospira</taxon>
    </lineage>
</organism>
<dbReference type="OrthoDB" id="323430at2"/>
<keyword evidence="1" id="KW-0812">Transmembrane</keyword>
<comment type="caution">
    <text evidence="2">The sequence shown here is derived from an EMBL/GenBank/DDBJ whole genome shotgun (WGS) entry which is preliminary data.</text>
</comment>
<dbReference type="Proteomes" id="UP000245206">
    <property type="component" value="Unassembled WGS sequence"/>
</dbReference>
<evidence type="ECO:0000256" key="1">
    <source>
        <dbReference type="SAM" id="Phobius"/>
    </source>
</evidence>
<reference evidence="3" key="1">
    <citation type="journal article" date="2019" name="Microbiol. Immunol.">
        <title>Molecular and phenotypic characterization of Leptospira johnsonii sp. nov., Leptospira ellinghausenii sp. nov. and Leptospira ryugenii sp. nov. isolated from soil and water in Japan.</title>
        <authorList>
            <person name="Masuzawa T."/>
            <person name="Saito M."/>
            <person name="Nakao R."/>
            <person name="Nikaido Y."/>
            <person name="Matsumoto M."/>
            <person name="Ogawa M."/>
            <person name="Yokoyama M."/>
            <person name="Hidaka Y."/>
            <person name="Tomita J."/>
            <person name="Sakakibara K."/>
            <person name="Suzuki K."/>
            <person name="Yasuda S."/>
            <person name="Sato H."/>
            <person name="Yamaguchi M."/>
            <person name="Yoshida S.I."/>
            <person name="Koizumi N."/>
            <person name="Kawamura Y."/>
        </authorList>
    </citation>
    <scope>NUCLEOTIDE SEQUENCE [LARGE SCALE GENOMIC DNA]</scope>
    <source>
        <strain evidence="3">E18</strain>
    </source>
</reference>